<gene>
    <name evidence="1" type="ORF">KUCAC02_026220</name>
</gene>
<protein>
    <submittedName>
        <fullName evidence="1">Uncharacterized protein</fullName>
    </submittedName>
</protein>
<organism evidence="1 2">
    <name type="scientific">Chaenocephalus aceratus</name>
    <name type="common">Blackfin icefish</name>
    <name type="synonym">Chaenichthys aceratus</name>
    <dbReference type="NCBI Taxonomy" id="36190"/>
    <lineage>
        <taxon>Eukaryota</taxon>
        <taxon>Metazoa</taxon>
        <taxon>Chordata</taxon>
        <taxon>Craniata</taxon>
        <taxon>Vertebrata</taxon>
        <taxon>Euteleostomi</taxon>
        <taxon>Actinopterygii</taxon>
        <taxon>Neopterygii</taxon>
        <taxon>Teleostei</taxon>
        <taxon>Neoteleostei</taxon>
        <taxon>Acanthomorphata</taxon>
        <taxon>Eupercaria</taxon>
        <taxon>Perciformes</taxon>
        <taxon>Notothenioidei</taxon>
        <taxon>Channichthyidae</taxon>
        <taxon>Chaenocephalus</taxon>
    </lineage>
</organism>
<sequence length="194" mass="21184">MQVNRVVTYRDLDNDLKYYSAFQPLDGEIDLKLLTKVLAPEQEVKEDDVIWDWDHLFTEVSSELLMEWDQGESEDQAALPRPCNASPGNYDNNSVAVGVGRSLVGDGGAMGWGSPRSSEQGQVKVACWASPRTPLCHKLFPSCRTPPAARYTAKPLCLVATGDKARADGRVVVLAPPAVARSAKELIIASRENA</sequence>
<reference evidence="1" key="1">
    <citation type="submission" date="2022-05" db="EMBL/GenBank/DDBJ databases">
        <title>Chromosome-level genome of Chaenocephalus aceratus.</title>
        <authorList>
            <person name="Park H."/>
        </authorList>
    </citation>
    <scope>NUCLEOTIDE SEQUENCE</scope>
    <source>
        <strain evidence="1">KU_202001</strain>
    </source>
</reference>
<proteinExistence type="predicted"/>
<accession>A0ACB9VXM5</accession>
<keyword evidence="2" id="KW-1185">Reference proteome</keyword>
<name>A0ACB9VXM5_CHAAC</name>
<evidence type="ECO:0000313" key="2">
    <source>
        <dbReference type="Proteomes" id="UP001057452"/>
    </source>
</evidence>
<dbReference type="EMBL" id="CM043799">
    <property type="protein sequence ID" value="KAI4804597.1"/>
    <property type="molecule type" value="Genomic_DNA"/>
</dbReference>
<dbReference type="Proteomes" id="UP001057452">
    <property type="component" value="Chromosome 15"/>
</dbReference>
<evidence type="ECO:0000313" key="1">
    <source>
        <dbReference type="EMBL" id="KAI4804597.1"/>
    </source>
</evidence>
<comment type="caution">
    <text evidence="1">The sequence shown here is derived from an EMBL/GenBank/DDBJ whole genome shotgun (WGS) entry which is preliminary data.</text>
</comment>